<feature type="region of interest" description="Disordered" evidence="1">
    <location>
        <begin position="102"/>
        <end position="126"/>
    </location>
</feature>
<dbReference type="InterPro" id="IPR029063">
    <property type="entry name" value="SAM-dependent_MTases_sf"/>
</dbReference>
<keyword evidence="3" id="KW-0489">Methyltransferase</keyword>
<comment type="caution">
    <text evidence="3">The sequence shown here is derived from an EMBL/GenBank/DDBJ whole genome shotgun (WGS) entry which is preliminary data.</text>
</comment>
<name>A0A838BAX4_9HYPH</name>
<dbReference type="AlphaFoldDB" id="A0A838BAX4"/>
<dbReference type="GO" id="GO:0008757">
    <property type="term" value="F:S-adenosylmethionine-dependent methyltransferase activity"/>
    <property type="evidence" value="ECO:0007669"/>
    <property type="project" value="InterPro"/>
</dbReference>
<organism evidence="3 4">
    <name type="scientific">Mesorhizobium neociceri</name>
    <dbReference type="NCBI Taxonomy" id="1307853"/>
    <lineage>
        <taxon>Bacteria</taxon>
        <taxon>Pseudomonadati</taxon>
        <taxon>Pseudomonadota</taxon>
        <taxon>Alphaproteobacteria</taxon>
        <taxon>Hyphomicrobiales</taxon>
        <taxon>Phyllobacteriaceae</taxon>
        <taxon>Mesorhizobium</taxon>
    </lineage>
</organism>
<keyword evidence="3" id="KW-0808">Transferase</keyword>
<sequence>MSAISWNGGGYRHFDAVWVCHVLEHQPNPNAFVRAYLDRLRPGGLIVATVPPTKNQIVGRNVSLWNAGLLLYHLILAGFDCRRASVRTMPADRVSGLQYQHCRHSAGAPDPPASAQDGRWRYRAPG</sequence>
<keyword evidence="4" id="KW-1185">Reference proteome</keyword>
<dbReference type="InterPro" id="IPR013216">
    <property type="entry name" value="Methyltransf_11"/>
</dbReference>
<accession>A0A838BAX4</accession>
<evidence type="ECO:0000313" key="4">
    <source>
        <dbReference type="Proteomes" id="UP000558284"/>
    </source>
</evidence>
<dbReference type="RefSeq" id="WP_181059316.1">
    <property type="nucleotide sequence ID" value="NZ_JACDTY010000009.1"/>
</dbReference>
<protein>
    <submittedName>
        <fullName evidence="3">Methyltransferase domain-containing protein</fullName>
    </submittedName>
</protein>
<evidence type="ECO:0000259" key="2">
    <source>
        <dbReference type="Pfam" id="PF08241"/>
    </source>
</evidence>
<feature type="domain" description="Methyltransferase type 11" evidence="2">
    <location>
        <begin position="13"/>
        <end position="47"/>
    </location>
</feature>
<gene>
    <name evidence="3" type="ORF">H0241_19905</name>
</gene>
<dbReference type="EMBL" id="JACDTY010000009">
    <property type="protein sequence ID" value="MBA1142490.1"/>
    <property type="molecule type" value="Genomic_DNA"/>
</dbReference>
<dbReference type="Gene3D" id="3.40.50.150">
    <property type="entry name" value="Vaccinia Virus protein VP39"/>
    <property type="match status" value="1"/>
</dbReference>
<evidence type="ECO:0000256" key="1">
    <source>
        <dbReference type="SAM" id="MobiDB-lite"/>
    </source>
</evidence>
<dbReference type="Proteomes" id="UP000558284">
    <property type="component" value="Unassembled WGS sequence"/>
</dbReference>
<dbReference type="Pfam" id="PF08241">
    <property type="entry name" value="Methyltransf_11"/>
    <property type="match status" value="1"/>
</dbReference>
<dbReference type="SUPFAM" id="SSF53335">
    <property type="entry name" value="S-adenosyl-L-methionine-dependent methyltransferases"/>
    <property type="match status" value="1"/>
</dbReference>
<dbReference type="GO" id="GO:0032259">
    <property type="term" value="P:methylation"/>
    <property type="evidence" value="ECO:0007669"/>
    <property type="project" value="UniProtKB-KW"/>
</dbReference>
<proteinExistence type="predicted"/>
<reference evidence="3 4" key="1">
    <citation type="submission" date="2020-07" db="EMBL/GenBank/DDBJ databases">
        <title>Definition of the novel symbiovar canariense within Mesorhizobium novociceri, a new species of genus Mesorhizobium nodulating Cicer canariense in the Caldera de Taburiente National Park (La Palma, Canary Islands).</title>
        <authorList>
            <person name="Leon-Barrios M."/>
            <person name="Perez-Yepez J."/>
            <person name="Flores-Felix J.D."/>
            <person name="Ramirez-Baena M.H."/>
            <person name="Pulido-Suarez L."/>
            <person name="Igual J.M."/>
            <person name="Velazquez E."/>
            <person name="Peix A."/>
        </authorList>
    </citation>
    <scope>NUCLEOTIDE SEQUENCE [LARGE SCALE GENOMIC DNA]</scope>
    <source>
        <strain evidence="3 4">CCANP35</strain>
    </source>
</reference>
<dbReference type="CDD" id="cd02440">
    <property type="entry name" value="AdoMet_MTases"/>
    <property type="match status" value="1"/>
</dbReference>
<evidence type="ECO:0000313" key="3">
    <source>
        <dbReference type="EMBL" id="MBA1142490.1"/>
    </source>
</evidence>